<reference evidence="1 2" key="1">
    <citation type="submission" date="2016-10" db="EMBL/GenBank/DDBJ databases">
        <title>Genome sequence of Mycobacterium talmonii.</title>
        <authorList>
            <person name="Greninger A.L."/>
            <person name="Elliott B."/>
            <person name="Vasireddy S."/>
            <person name="Vasireddy R."/>
        </authorList>
    </citation>
    <scope>NUCLEOTIDE SEQUENCE [LARGE SCALE GENOMIC DNA]</scope>
    <source>
        <strain evidence="2">NE-TNMC-100812</strain>
    </source>
</reference>
<dbReference type="Proteomes" id="UP000179734">
    <property type="component" value="Unassembled WGS sequence"/>
</dbReference>
<accession>A0A1S1NG06</accession>
<keyword evidence="2" id="KW-1185">Reference proteome</keyword>
<comment type="caution">
    <text evidence="1">The sequence shown here is derived from an EMBL/GenBank/DDBJ whole genome shotgun (WGS) entry which is preliminary data.</text>
</comment>
<proteinExistence type="predicted"/>
<organism evidence="1 2">
    <name type="scientific">Mycobacterium talmoniae</name>
    <dbReference type="NCBI Taxonomy" id="1858794"/>
    <lineage>
        <taxon>Bacteria</taxon>
        <taxon>Bacillati</taxon>
        <taxon>Actinomycetota</taxon>
        <taxon>Actinomycetes</taxon>
        <taxon>Mycobacteriales</taxon>
        <taxon>Mycobacteriaceae</taxon>
        <taxon>Mycobacterium</taxon>
    </lineage>
</organism>
<gene>
    <name evidence="1" type="ORF">BKN37_21990</name>
</gene>
<dbReference type="AlphaFoldDB" id="A0A1S1NG06"/>
<name>A0A1S1NG06_9MYCO</name>
<protein>
    <submittedName>
        <fullName evidence="1">Uncharacterized protein</fullName>
    </submittedName>
</protein>
<evidence type="ECO:0000313" key="2">
    <source>
        <dbReference type="Proteomes" id="UP000179734"/>
    </source>
</evidence>
<dbReference type="EMBL" id="MLQM01000165">
    <property type="protein sequence ID" value="OHU97398.1"/>
    <property type="molecule type" value="Genomic_DNA"/>
</dbReference>
<evidence type="ECO:0000313" key="1">
    <source>
        <dbReference type="EMBL" id="OHU97398.1"/>
    </source>
</evidence>
<sequence>MSRNHDARIDLEPNELPDMIYGANGQKFVQEFRPRYITATWSVRTLIEIRIWGPRVLQDGSLGKRWLDHRWTTPRATGSVKYTVCHHRSPVGCGRVPSRTVLTRSPL</sequence>